<keyword evidence="3 11" id="KW-1003">Cell membrane</keyword>
<feature type="transmembrane region" description="Helical" evidence="11">
    <location>
        <begin position="220"/>
        <end position="242"/>
    </location>
</feature>
<dbReference type="PANTHER" id="PTHR37468">
    <property type="entry name" value="SULFATE TRANSPORTER CYSZ"/>
    <property type="match status" value="1"/>
</dbReference>
<dbReference type="AlphaFoldDB" id="A0A7G1Q942"/>
<dbReference type="HAMAP" id="MF_00468">
    <property type="entry name" value="CysZ"/>
    <property type="match status" value="1"/>
</dbReference>
<evidence type="ECO:0000256" key="2">
    <source>
        <dbReference type="ARBA" id="ARBA00022448"/>
    </source>
</evidence>
<keyword evidence="2 11" id="KW-0813">Transport</keyword>
<sequence>MISQLIIGASATLEGLRLIHRPGLRRYVYIPFTINLVFFGLFVWLGVTYFGDLMNSFLPQESWFAWLHWLLWPLFAIAIGLVFFFCFSIIANLIGAPFNSLLAKAVEQQLTHRLDNELATPWQGLAKEGFRTIKSEINKMGYFISRAIPLLILFLIPGINIIAPFLWFAFNSWMLALEYLDYPMGNHGIFFTAQRDRLRQFRGLGLGFGASVVLMNSIPLINFLAMPTAVASATLLWVKYLAFASNRN</sequence>
<evidence type="ECO:0000256" key="4">
    <source>
        <dbReference type="ARBA" id="ARBA00022519"/>
    </source>
</evidence>
<reference evidence="12 13" key="1">
    <citation type="submission" date="2020-03" db="EMBL/GenBank/DDBJ databases">
        <authorList>
            <person name="Picone N."/>
        </authorList>
    </citation>
    <scope>NUCLEOTIDE SEQUENCE [LARGE SCALE GENOMIC DNA]</scope>
    <source>
        <strain evidence="12">NSCAC1</strain>
    </source>
</reference>
<gene>
    <name evidence="11 12" type="primary">cysZ</name>
    <name evidence="12" type="ORF">NSCAC_0770</name>
</gene>
<proteinExistence type="inferred from homology"/>
<dbReference type="KEGG" id="ntg:NSCAC_0770"/>
<dbReference type="InterPro" id="IPR059112">
    <property type="entry name" value="CysZ/EI24"/>
</dbReference>
<evidence type="ECO:0000256" key="10">
    <source>
        <dbReference type="ARBA" id="ARBA00023192"/>
    </source>
</evidence>
<keyword evidence="6 11" id="KW-0812">Transmembrane</keyword>
<dbReference type="Proteomes" id="UP000516072">
    <property type="component" value="Chromosome"/>
</dbReference>
<evidence type="ECO:0000256" key="9">
    <source>
        <dbReference type="ARBA" id="ARBA00023136"/>
    </source>
</evidence>
<keyword evidence="9 11" id="KW-0472">Membrane</keyword>
<evidence type="ECO:0000313" key="13">
    <source>
        <dbReference type="Proteomes" id="UP000516072"/>
    </source>
</evidence>
<comment type="similarity">
    <text evidence="11">Belongs to the CysZ family.</text>
</comment>
<dbReference type="NCBIfam" id="NF003433">
    <property type="entry name" value="PRK04949.1"/>
    <property type="match status" value="1"/>
</dbReference>
<evidence type="ECO:0000256" key="7">
    <source>
        <dbReference type="ARBA" id="ARBA00022989"/>
    </source>
</evidence>
<dbReference type="PANTHER" id="PTHR37468:SF1">
    <property type="entry name" value="SULFATE TRANSPORTER CYSZ"/>
    <property type="match status" value="1"/>
</dbReference>
<keyword evidence="7 11" id="KW-1133">Transmembrane helix</keyword>
<dbReference type="EMBL" id="LR778175">
    <property type="protein sequence ID" value="CAB1275645.1"/>
    <property type="molecule type" value="Genomic_DNA"/>
</dbReference>
<feature type="transmembrane region" description="Helical" evidence="11">
    <location>
        <begin position="147"/>
        <end position="170"/>
    </location>
</feature>
<protein>
    <recommendedName>
        <fullName evidence="11">Sulfate transporter CysZ</fullName>
    </recommendedName>
</protein>
<evidence type="ECO:0000256" key="1">
    <source>
        <dbReference type="ARBA" id="ARBA00004141"/>
    </source>
</evidence>
<comment type="function">
    <text evidence="11">High affinity, high specificity proton-dependent sulfate transporter, which mediates sulfate uptake. Provides the sulfur source for the cysteine synthesis pathway.</text>
</comment>
<organism evidence="12 13">
    <name type="scientific">Candidatus Nitrosacidococcus tergens</name>
    <dbReference type="NCBI Taxonomy" id="553981"/>
    <lineage>
        <taxon>Bacteria</taxon>
        <taxon>Pseudomonadati</taxon>
        <taxon>Pseudomonadota</taxon>
        <taxon>Gammaproteobacteria</taxon>
        <taxon>Chromatiales</taxon>
        <taxon>Chromatiaceae</taxon>
        <taxon>Candidatus Nitrosacidococcus</taxon>
    </lineage>
</organism>
<dbReference type="GO" id="GO:0009675">
    <property type="term" value="F:high-affinity sulfate:proton symporter activity"/>
    <property type="evidence" value="ECO:0007669"/>
    <property type="project" value="TreeGrafter"/>
</dbReference>
<keyword evidence="13" id="KW-1185">Reference proteome</keyword>
<dbReference type="RefSeq" id="WP_197745077.1">
    <property type="nucleotide sequence ID" value="NZ_LR778175.1"/>
</dbReference>
<evidence type="ECO:0000256" key="6">
    <source>
        <dbReference type="ARBA" id="ARBA00022692"/>
    </source>
</evidence>
<dbReference type="InterPro" id="IPR050480">
    <property type="entry name" value="CysZ-like"/>
</dbReference>
<comment type="subcellular location">
    <subcellularLocation>
        <location evidence="11">Cell inner membrane</location>
        <topology evidence="11">Multi-pass membrane protein</topology>
    </subcellularLocation>
    <subcellularLocation>
        <location evidence="1">Membrane</location>
        <topology evidence="1">Multi-pass membrane protein</topology>
    </subcellularLocation>
</comment>
<dbReference type="GO" id="GO:0005886">
    <property type="term" value="C:plasma membrane"/>
    <property type="evidence" value="ECO:0007669"/>
    <property type="project" value="UniProtKB-SubCell"/>
</dbReference>
<feature type="transmembrane region" description="Helical" evidence="11">
    <location>
        <begin position="27"/>
        <end position="50"/>
    </location>
</feature>
<evidence type="ECO:0000256" key="3">
    <source>
        <dbReference type="ARBA" id="ARBA00022475"/>
    </source>
</evidence>
<evidence type="ECO:0000256" key="5">
    <source>
        <dbReference type="ARBA" id="ARBA00022605"/>
    </source>
</evidence>
<keyword evidence="10 11" id="KW-0198">Cysteine biosynthesis</keyword>
<evidence type="ECO:0000313" key="12">
    <source>
        <dbReference type="EMBL" id="CAB1275645.1"/>
    </source>
</evidence>
<dbReference type="GO" id="GO:0000103">
    <property type="term" value="P:sulfate assimilation"/>
    <property type="evidence" value="ECO:0007669"/>
    <property type="project" value="InterPro"/>
</dbReference>
<evidence type="ECO:0000256" key="8">
    <source>
        <dbReference type="ARBA" id="ARBA00023032"/>
    </source>
</evidence>
<keyword evidence="8 11" id="KW-0764">Sulfate transport</keyword>
<name>A0A7G1Q942_9GAMM</name>
<dbReference type="GO" id="GO:0019344">
    <property type="term" value="P:cysteine biosynthetic process"/>
    <property type="evidence" value="ECO:0007669"/>
    <property type="project" value="UniProtKB-UniRule"/>
</dbReference>
<dbReference type="InterPro" id="IPR022985">
    <property type="entry name" value="Sulfate_CysZ"/>
</dbReference>
<dbReference type="Pfam" id="PF07264">
    <property type="entry name" value="EI24"/>
    <property type="match status" value="1"/>
</dbReference>
<feature type="transmembrane region" description="Helical" evidence="11">
    <location>
        <begin position="70"/>
        <end position="94"/>
    </location>
</feature>
<evidence type="ECO:0000256" key="11">
    <source>
        <dbReference type="HAMAP-Rule" id="MF_00468"/>
    </source>
</evidence>
<accession>A0A7G1Q942</accession>
<keyword evidence="4 11" id="KW-0997">Cell inner membrane</keyword>
<keyword evidence="5 11" id="KW-0028">Amino-acid biosynthesis</keyword>